<dbReference type="EMBL" id="CP069030">
    <property type="protein sequence ID" value="QRC98285.1"/>
    <property type="molecule type" value="Genomic_DNA"/>
</dbReference>
<dbReference type="Proteomes" id="UP000663193">
    <property type="component" value="Chromosome 8"/>
</dbReference>
<dbReference type="VEuPathDB" id="FungiDB:JI435_411810"/>
<name>A0A7U2F891_PHANO</name>
<accession>A0A7U2F891</accession>
<feature type="signal peptide" evidence="1">
    <location>
        <begin position="1"/>
        <end position="24"/>
    </location>
</feature>
<proteinExistence type="predicted"/>
<evidence type="ECO:0000313" key="3">
    <source>
        <dbReference type="Proteomes" id="UP000663193"/>
    </source>
</evidence>
<dbReference type="AlphaFoldDB" id="A0A7U2F891"/>
<gene>
    <name evidence="2" type="ORF">JI435_411810</name>
</gene>
<sequence length="52" mass="5503">MEQCVCSIALVILLIATLYGGGETLTAGAIKVQRKNQQSICCVDASSNTKMQ</sequence>
<reference evidence="3" key="1">
    <citation type="journal article" date="2021" name="BMC Genomics">
        <title>Chromosome-level genome assembly and manually-curated proteome of model necrotroph Parastagonospora nodorum Sn15 reveals a genome-wide trove of candidate effector homologs, and redundancy of virulence-related functions within an accessory chromosome.</title>
        <authorList>
            <person name="Bertazzoni S."/>
            <person name="Jones D.A.B."/>
            <person name="Phan H.T."/>
            <person name="Tan K.-C."/>
            <person name="Hane J.K."/>
        </authorList>
    </citation>
    <scope>NUCLEOTIDE SEQUENCE [LARGE SCALE GENOMIC DNA]</scope>
    <source>
        <strain evidence="3">SN15 / ATCC MYA-4574 / FGSC 10173)</strain>
    </source>
</reference>
<protein>
    <submittedName>
        <fullName evidence="2">Uncharacterized protein</fullName>
    </submittedName>
</protein>
<organism evidence="2 3">
    <name type="scientific">Phaeosphaeria nodorum (strain SN15 / ATCC MYA-4574 / FGSC 10173)</name>
    <name type="common">Glume blotch fungus</name>
    <name type="synonym">Parastagonospora nodorum</name>
    <dbReference type="NCBI Taxonomy" id="321614"/>
    <lineage>
        <taxon>Eukaryota</taxon>
        <taxon>Fungi</taxon>
        <taxon>Dikarya</taxon>
        <taxon>Ascomycota</taxon>
        <taxon>Pezizomycotina</taxon>
        <taxon>Dothideomycetes</taxon>
        <taxon>Pleosporomycetidae</taxon>
        <taxon>Pleosporales</taxon>
        <taxon>Pleosporineae</taxon>
        <taxon>Phaeosphaeriaceae</taxon>
        <taxon>Parastagonospora</taxon>
    </lineage>
</organism>
<feature type="chain" id="PRO_5030633501" evidence="1">
    <location>
        <begin position="25"/>
        <end position="52"/>
    </location>
</feature>
<keyword evidence="3" id="KW-1185">Reference proteome</keyword>
<evidence type="ECO:0000256" key="1">
    <source>
        <dbReference type="SAM" id="SignalP"/>
    </source>
</evidence>
<keyword evidence="1" id="KW-0732">Signal</keyword>
<evidence type="ECO:0000313" key="2">
    <source>
        <dbReference type="EMBL" id="QRC98285.1"/>
    </source>
</evidence>